<sequence>MPLSSSSKPIVLEQHQNIAVEPETQNNTVQLLKYPQHCSVKFTGYFNNFEVTEYWILEQGQLSRAFTQNSLDQTQHNFDIKDPMQQNNFNHLLKNFSAKHLQQCLDLK</sequence>
<keyword evidence="2" id="KW-1185">Reference proteome</keyword>
<evidence type="ECO:0000313" key="2">
    <source>
        <dbReference type="Proteomes" id="UP000093391"/>
    </source>
</evidence>
<dbReference type="EMBL" id="CP016895">
    <property type="protein sequence ID" value="AOA59345.1"/>
    <property type="molecule type" value="Genomic_DNA"/>
</dbReference>
<protein>
    <submittedName>
        <fullName evidence="1">Uncharacterized protein</fullName>
    </submittedName>
</protein>
<evidence type="ECO:0000313" key="1">
    <source>
        <dbReference type="EMBL" id="AOA59345.1"/>
    </source>
</evidence>
<gene>
    <name evidence="1" type="ORF">BFG52_13925</name>
</gene>
<dbReference type="STRING" id="1789224.BFG52_13925"/>
<name>A0A1B2M2C3_9GAMM</name>
<dbReference type="KEGG" id="ala:BFG52_13925"/>
<proteinExistence type="predicted"/>
<dbReference type="AlphaFoldDB" id="A0A1B2M2C3"/>
<organism evidence="1 2">
    <name type="scientific">Acinetobacter larvae</name>
    <dbReference type="NCBI Taxonomy" id="1789224"/>
    <lineage>
        <taxon>Bacteria</taxon>
        <taxon>Pseudomonadati</taxon>
        <taxon>Pseudomonadota</taxon>
        <taxon>Gammaproteobacteria</taxon>
        <taxon>Moraxellales</taxon>
        <taxon>Moraxellaceae</taxon>
        <taxon>Acinetobacter</taxon>
    </lineage>
</organism>
<dbReference type="RefSeq" id="WP_067557516.1">
    <property type="nucleotide sequence ID" value="NZ_CP016895.1"/>
</dbReference>
<dbReference type="OrthoDB" id="6712574at2"/>
<reference evidence="1 2" key="1">
    <citation type="submission" date="2016-08" db="EMBL/GenBank/DDBJ databases">
        <authorList>
            <person name="Seilhamer J.J."/>
        </authorList>
    </citation>
    <scope>NUCLEOTIDE SEQUENCE [LARGE SCALE GENOMIC DNA]</scope>
    <source>
        <strain evidence="1 2">BRTC-1</strain>
    </source>
</reference>
<accession>A0A1B2M2C3</accession>
<dbReference type="Proteomes" id="UP000093391">
    <property type="component" value="Chromosome"/>
</dbReference>